<evidence type="ECO:0000313" key="2">
    <source>
        <dbReference type="Proteomes" id="UP000287872"/>
    </source>
</evidence>
<dbReference type="Gene3D" id="3.40.50.150">
    <property type="entry name" value="Vaccinia Virus protein VP39"/>
    <property type="match status" value="1"/>
</dbReference>
<keyword evidence="2" id="KW-1185">Reference proteome</keyword>
<reference evidence="1 2" key="1">
    <citation type="submission" date="2018-11" db="EMBL/GenBank/DDBJ databases">
        <title>Genome sequencing and assembly of Clostridium tagluense strain A121.</title>
        <authorList>
            <person name="Murakami T."/>
            <person name="Segawa T."/>
            <person name="Shcherbakova V.A."/>
            <person name="Mori H."/>
            <person name="Yoshimura Y."/>
        </authorList>
    </citation>
    <scope>NUCLEOTIDE SEQUENCE [LARGE SCALE GENOMIC DNA]</scope>
    <source>
        <strain evidence="1 2">A121</strain>
    </source>
</reference>
<protein>
    <submittedName>
        <fullName evidence="1">Uncharacterized protein</fullName>
    </submittedName>
</protein>
<dbReference type="AlphaFoldDB" id="A0A401UTI6"/>
<dbReference type="RefSeq" id="WP_233439915.1">
    <property type="nucleotide sequence ID" value="NZ_BHYK01000042.1"/>
</dbReference>
<name>A0A401UTI6_9CLOT</name>
<comment type="caution">
    <text evidence="1">The sequence shown here is derived from an EMBL/GenBank/DDBJ whole genome shotgun (WGS) entry which is preliminary data.</text>
</comment>
<proteinExistence type="predicted"/>
<dbReference type="EMBL" id="BHYK01000042">
    <property type="protein sequence ID" value="GCD12824.1"/>
    <property type="molecule type" value="Genomic_DNA"/>
</dbReference>
<dbReference type="Proteomes" id="UP000287872">
    <property type="component" value="Unassembled WGS sequence"/>
</dbReference>
<gene>
    <name evidence="1" type="ORF">Ctaglu_44470</name>
</gene>
<evidence type="ECO:0000313" key="1">
    <source>
        <dbReference type="EMBL" id="GCD12824.1"/>
    </source>
</evidence>
<accession>A0A401UTI6</accession>
<organism evidence="1 2">
    <name type="scientific">Clostridium tagluense</name>
    <dbReference type="NCBI Taxonomy" id="360422"/>
    <lineage>
        <taxon>Bacteria</taxon>
        <taxon>Bacillati</taxon>
        <taxon>Bacillota</taxon>
        <taxon>Clostridia</taxon>
        <taxon>Eubacteriales</taxon>
        <taxon>Clostridiaceae</taxon>
        <taxon>Clostridium</taxon>
    </lineage>
</organism>
<dbReference type="SUPFAM" id="SSF53335">
    <property type="entry name" value="S-adenosyl-L-methionine-dependent methyltransferases"/>
    <property type="match status" value="1"/>
</dbReference>
<sequence>MNNSINKTKMQFNKVAEEYDFMESLFDNSKFFVLEMSDNKGSVLDIGCGSGILAYKLSKHYDKVIGIKIGFRIFKSNLSKDWLKHLASDRYLSEEKFKDLFTTNLPGCRISRNAYQMQVIWENKK</sequence>
<dbReference type="InterPro" id="IPR029063">
    <property type="entry name" value="SAM-dependent_MTases_sf"/>
</dbReference>